<evidence type="ECO:0000313" key="3">
    <source>
        <dbReference type="Proteomes" id="UP000825935"/>
    </source>
</evidence>
<dbReference type="EMBL" id="CM035424">
    <property type="protein sequence ID" value="KAH7352250.1"/>
    <property type="molecule type" value="Genomic_DNA"/>
</dbReference>
<evidence type="ECO:0000256" key="1">
    <source>
        <dbReference type="SAM" id="SignalP"/>
    </source>
</evidence>
<protein>
    <submittedName>
        <fullName evidence="2">Uncharacterized protein</fullName>
    </submittedName>
</protein>
<comment type="caution">
    <text evidence="2">The sequence shown here is derived from an EMBL/GenBank/DDBJ whole genome shotgun (WGS) entry which is preliminary data.</text>
</comment>
<evidence type="ECO:0000313" key="2">
    <source>
        <dbReference type="EMBL" id="KAH7352250.1"/>
    </source>
</evidence>
<sequence length="43" mass="5047">MIVVKHCFAKVISLFLIALCTSTKREAHIRKRRKWLCCRRGAC</sequence>
<gene>
    <name evidence="2" type="ORF">KP509_19G036800</name>
</gene>
<name>A0A8T2SJQ0_CERRI</name>
<reference evidence="2" key="1">
    <citation type="submission" date="2021-08" db="EMBL/GenBank/DDBJ databases">
        <title>WGS assembly of Ceratopteris richardii.</title>
        <authorList>
            <person name="Marchant D.B."/>
            <person name="Chen G."/>
            <person name="Jenkins J."/>
            <person name="Shu S."/>
            <person name="Leebens-Mack J."/>
            <person name="Grimwood J."/>
            <person name="Schmutz J."/>
            <person name="Soltis P."/>
            <person name="Soltis D."/>
            <person name="Chen Z.-H."/>
        </authorList>
    </citation>
    <scope>NUCLEOTIDE SEQUENCE</scope>
    <source>
        <strain evidence="2">Whitten #5841</strain>
        <tissue evidence="2">Leaf</tissue>
    </source>
</reference>
<feature type="signal peptide" evidence="1">
    <location>
        <begin position="1"/>
        <end position="22"/>
    </location>
</feature>
<proteinExistence type="predicted"/>
<dbReference type="AlphaFoldDB" id="A0A8T2SJQ0"/>
<accession>A0A8T2SJQ0</accession>
<organism evidence="2 3">
    <name type="scientific">Ceratopteris richardii</name>
    <name type="common">Triangle waterfern</name>
    <dbReference type="NCBI Taxonomy" id="49495"/>
    <lineage>
        <taxon>Eukaryota</taxon>
        <taxon>Viridiplantae</taxon>
        <taxon>Streptophyta</taxon>
        <taxon>Embryophyta</taxon>
        <taxon>Tracheophyta</taxon>
        <taxon>Polypodiopsida</taxon>
        <taxon>Polypodiidae</taxon>
        <taxon>Polypodiales</taxon>
        <taxon>Pteridineae</taxon>
        <taxon>Pteridaceae</taxon>
        <taxon>Parkerioideae</taxon>
        <taxon>Ceratopteris</taxon>
    </lineage>
</organism>
<feature type="chain" id="PRO_5035730664" evidence="1">
    <location>
        <begin position="23"/>
        <end position="43"/>
    </location>
</feature>
<dbReference type="Proteomes" id="UP000825935">
    <property type="component" value="Chromosome 19"/>
</dbReference>
<keyword evidence="1" id="KW-0732">Signal</keyword>
<keyword evidence="3" id="KW-1185">Reference proteome</keyword>